<dbReference type="Gene3D" id="1.10.510.10">
    <property type="entry name" value="Transferase(Phosphotransferase) domain 1"/>
    <property type="match status" value="1"/>
</dbReference>
<dbReference type="InterPro" id="IPR011009">
    <property type="entry name" value="Kinase-like_dom_sf"/>
</dbReference>
<dbReference type="PROSITE" id="PS00107">
    <property type="entry name" value="PROTEIN_KINASE_ATP"/>
    <property type="match status" value="1"/>
</dbReference>
<dbReference type="PANTHER" id="PTHR26392">
    <property type="entry name" value="MITOGEN-ACTIVATED PROTEIN KINASE KINASE KINASE 7-RELATED"/>
    <property type="match status" value="1"/>
</dbReference>
<dbReference type="KEGG" id="cvn:111106896"/>
<sequence>MSIDISCRDDIIDLPDIRSLCALKQQWNLKSDGRPLKHRDDYVRLLLEHYDRIHGHTQIKPDQTVGLAKAIQLDTQNRARLQEMYDKIVQYYDTLPPQIQKSLDNAFPDIVNTIAAKKRDLDSGELVILVAGEKGAGKSSFINLLLGTDILPVHAIDGTQTICELRKSKNNEKEAICFFKHGSSKERKYTDKIHIDDAKGIEELKRRIKEKDREDESPYERIEIYMPLQHLGEGVTIVDGPGIGENGKGSQMESYLAKSFGVIYLVNTASAGGVNSGRLRDFLQFVVNSAGDNYNPAATLFIGNKIDSVDVHDLQEVKDTTAYKLKQCYPGLKDGNIFFMSVNEALKRISFNTRTDDLQNVLQQGIQQLLPASLRNILNAHYRFQSQILKRSLVSLKLARAFAATGKQRKQDQIDDISARMKTLKHNASATIQNLREDVRHEEDQLYEDLVSSLRSRSFTERVFSVKECGKPSSDWRIVAKTANDIISDIISKEVDYWENENQLVGGIKSRILDKFAKEFQVHEDQLNEIESALLGGDVRTVRDLLKSIENPTTVREIWAKAKEAKSSEHKINSLGSMVSSAGCLLITDKRVKELCKRYSSGNSVQNMKSLVSIYIENIFQGTDLKMKTRKFVARFAKGMDNIARKIPEFINADAELIKDIKQEIENAEHNLREVFPKLMQTGRTLQGQLDLFFIENIMEMDYTARDVKYNPISDLLGKGSFSCVYQAELLSGDLPLTVALKKRNEYLQENNVSDVLLEDNTMRELDHENIVRYFGAIVSKEILQGKPRLYWIMILEYCSGTLKEKVINDGYDNPAKLGWAHSEQLKQMEEMAHLMIQICEGLRYIHRKDMIHRDLKLENILIAKDENGKEIMKLTDVGFTKLIEDIGGTIVGSPAYMAPEVLLQTEIHNQKADIYSLAMVMWEMWYGIDAAVHIQSQLFGTLEKAVVDGMRPSMSMEHKPPPELINLIKSCWEFDRTKRPEVEEVICFFNNFLKRKV</sequence>
<feature type="binding site" evidence="3">
    <location>
        <position position="742"/>
    </location>
    <ligand>
        <name>ATP</name>
        <dbReference type="ChEBI" id="CHEBI:30616"/>
    </ligand>
</feature>
<evidence type="ECO:0000313" key="6">
    <source>
        <dbReference type="Proteomes" id="UP000694844"/>
    </source>
</evidence>
<dbReference type="InterPro" id="IPR000719">
    <property type="entry name" value="Prot_kinase_dom"/>
</dbReference>
<accession>A0A8B8B248</accession>
<evidence type="ECO:0000256" key="3">
    <source>
        <dbReference type="PROSITE-ProRule" id="PRU10141"/>
    </source>
</evidence>
<dbReference type="GO" id="GO:0005524">
    <property type="term" value="F:ATP binding"/>
    <property type="evidence" value="ECO:0007669"/>
    <property type="project" value="UniProtKB-UniRule"/>
</dbReference>
<feature type="coiled-coil region" evidence="4">
    <location>
        <begin position="407"/>
        <end position="445"/>
    </location>
</feature>
<dbReference type="SMART" id="SM00220">
    <property type="entry name" value="S_TKc"/>
    <property type="match status" value="1"/>
</dbReference>
<protein>
    <submittedName>
        <fullName evidence="7">Uncharacterized protein LOC111106896</fullName>
    </submittedName>
</protein>
<evidence type="ECO:0000256" key="1">
    <source>
        <dbReference type="ARBA" id="ARBA00022741"/>
    </source>
</evidence>
<dbReference type="InterPro" id="IPR027417">
    <property type="entry name" value="P-loop_NTPase"/>
</dbReference>
<dbReference type="AlphaFoldDB" id="A0A8B8B248"/>
<dbReference type="PROSITE" id="PS00108">
    <property type="entry name" value="PROTEIN_KINASE_ST"/>
    <property type="match status" value="1"/>
</dbReference>
<dbReference type="RefSeq" id="XP_022297485.1">
    <property type="nucleotide sequence ID" value="XM_022441777.1"/>
</dbReference>
<keyword evidence="2 3" id="KW-0067">ATP-binding</keyword>
<name>A0A8B8B248_CRAVI</name>
<dbReference type="Gene3D" id="3.40.50.300">
    <property type="entry name" value="P-loop containing nucleotide triphosphate hydrolases"/>
    <property type="match status" value="1"/>
</dbReference>
<dbReference type="PANTHER" id="PTHR26392:SF92">
    <property type="entry name" value="PROTEIN KINASE DOMAIN-CONTAINING PROTEIN"/>
    <property type="match status" value="1"/>
</dbReference>
<dbReference type="InterPro" id="IPR045063">
    <property type="entry name" value="Dynamin_N"/>
</dbReference>
<gene>
    <name evidence="7" type="primary">LOC111106896</name>
</gene>
<dbReference type="GO" id="GO:0004672">
    <property type="term" value="F:protein kinase activity"/>
    <property type="evidence" value="ECO:0007669"/>
    <property type="project" value="InterPro"/>
</dbReference>
<dbReference type="PROSITE" id="PS50011">
    <property type="entry name" value="PROTEIN_KINASE_DOM"/>
    <property type="match status" value="1"/>
</dbReference>
<keyword evidence="4" id="KW-0175">Coiled coil</keyword>
<evidence type="ECO:0000256" key="2">
    <source>
        <dbReference type="ARBA" id="ARBA00022840"/>
    </source>
</evidence>
<evidence type="ECO:0000259" key="5">
    <source>
        <dbReference type="PROSITE" id="PS50011"/>
    </source>
</evidence>
<organism evidence="6 7">
    <name type="scientific">Crassostrea virginica</name>
    <name type="common">Eastern oyster</name>
    <dbReference type="NCBI Taxonomy" id="6565"/>
    <lineage>
        <taxon>Eukaryota</taxon>
        <taxon>Metazoa</taxon>
        <taxon>Spiralia</taxon>
        <taxon>Lophotrochozoa</taxon>
        <taxon>Mollusca</taxon>
        <taxon>Bivalvia</taxon>
        <taxon>Autobranchia</taxon>
        <taxon>Pteriomorphia</taxon>
        <taxon>Ostreida</taxon>
        <taxon>Ostreoidea</taxon>
        <taxon>Ostreidae</taxon>
        <taxon>Crassostrea</taxon>
    </lineage>
</organism>
<dbReference type="Pfam" id="PF00350">
    <property type="entry name" value="Dynamin_N"/>
    <property type="match status" value="1"/>
</dbReference>
<evidence type="ECO:0000256" key="4">
    <source>
        <dbReference type="SAM" id="Coils"/>
    </source>
</evidence>
<dbReference type="GeneID" id="111106896"/>
<reference evidence="7" key="1">
    <citation type="submission" date="2025-08" db="UniProtKB">
        <authorList>
            <consortium name="RefSeq"/>
        </authorList>
    </citation>
    <scope>IDENTIFICATION</scope>
    <source>
        <tissue evidence="7">Whole sample</tissue>
    </source>
</reference>
<keyword evidence="6" id="KW-1185">Reference proteome</keyword>
<dbReference type="InterPro" id="IPR008271">
    <property type="entry name" value="Ser/Thr_kinase_AS"/>
</dbReference>
<evidence type="ECO:0000313" key="7">
    <source>
        <dbReference type="RefSeq" id="XP_022297485.1"/>
    </source>
</evidence>
<dbReference type="SUPFAM" id="SSF52540">
    <property type="entry name" value="P-loop containing nucleoside triphosphate hydrolases"/>
    <property type="match status" value="1"/>
</dbReference>
<keyword evidence="1 3" id="KW-0547">Nucleotide-binding</keyword>
<dbReference type="Pfam" id="PF00069">
    <property type="entry name" value="Pkinase"/>
    <property type="match status" value="1"/>
</dbReference>
<dbReference type="Proteomes" id="UP000694844">
    <property type="component" value="Chromosome 8"/>
</dbReference>
<feature type="domain" description="Protein kinase" evidence="5">
    <location>
        <begin position="711"/>
        <end position="994"/>
    </location>
</feature>
<dbReference type="InterPro" id="IPR017441">
    <property type="entry name" value="Protein_kinase_ATP_BS"/>
</dbReference>
<dbReference type="SUPFAM" id="SSF56112">
    <property type="entry name" value="Protein kinase-like (PK-like)"/>
    <property type="match status" value="1"/>
</dbReference>
<proteinExistence type="predicted"/>
<dbReference type="OrthoDB" id="4062651at2759"/>